<protein>
    <submittedName>
        <fullName evidence="3">ABC transporter domain-containing protein</fullName>
    </submittedName>
</protein>
<dbReference type="InterPro" id="IPR039421">
    <property type="entry name" value="Type_1_exporter"/>
</dbReference>
<evidence type="ECO:0000259" key="1">
    <source>
        <dbReference type="Pfam" id="PF00005"/>
    </source>
</evidence>
<dbReference type="GO" id="GO:0016887">
    <property type="term" value="F:ATP hydrolysis activity"/>
    <property type="evidence" value="ECO:0007669"/>
    <property type="project" value="InterPro"/>
</dbReference>
<evidence type="ECO:0000313" key="3">
    <source>
        <dbReference type="WBParaSite" id="PgR009X_g042_t01"/>
    </source>
</evidence>
<organism evidence="2 3">
    <name type="scientific">Parascaris univalens</name>
    <name type="common">Nematode worm</name>
    <dbReference type="NCBI Taxonomy" id="6257"/>
    <lineage>
        <taxon>Eukaryota</taxon>
        <taxon>Metazoa</taxon>
        <taxon>Ecdysozoa</taxon>
        <taxon>Nematoda</taxon>
        <taxon>Chromadorea</taxon>
        <taxon>Rhabditida</taxon>
        <taxon>Spirurina</taxon>
        <taxon>Ascaridomorpha</taxon>
        <taxon>Ascaridoidea</taxon>
        <taxon>Ascarididae</taxon>
        <taxon>Parascaris</taxon>
    </lineage>
</organism>
<name>A0A915AJ03_PARUN</name>
<dbReference type="AlphaFoldDB" id="A0A915AJ03"/>
<dbReference type="PANTHER" id="PTHR24221:SF503">
    <property type="entry name" value="MITOCHONDRIAL POTASSIUM CHANNEL ATP-BINDING SUBUNIT"/>
    <property type="match status" value="1"/>
</dbReference>
<dbReference type="WBParaSite" id="PgR009X_g042_t01">
    <property type="protein sequence ID" value="PgR009X_g042_t01"/>
    <property type="gene ID" value="PgR009X_g042"/>
</dbReference>
<reference evidence="3" key="1">
    <citation type="submission" date="2022-11" db="UniProtKB">
        <authorList>
            <consortium name="WormBaseParasite"/>
        </authorList>
    </citation>
    <scope>IDENTIFICATION</scope>
</reference>
<dbReference type="Gene3D" id="3.40.50.300">
    <property type="entry name" value="P-loop containing nucleotide triphosphate hydrolases"/>
    <property type="match status" value="2"/>
</dbReference>
<keyword evidence="2" id="KW-1185">Reference proteome</keyword>
<dbReference type="InterPro" id="IPR027417">
    <property type="entry name" value="P-loop_NTPase"/>
</dbReference>
<dbReference type="Proteomes" id="UP000887569">
    <property type="component" value="Unplaced"/>
</dbReference>
<evidence type="ECO:0000313" key="2">
    <source>
        <dbReference type="Proteomes" id="UP000887569"/>
    </source>
</evidence>
<dbReference type="GO" id="GO:0016020">
    <property type="term" value="C:membrane"/>
    <property type="evidence" value="ECO:0007669"/>
    <property type="project" value="TreeGrafter"/>
</dbReference>
<dbReference type="GO" id="GO:0042626">
    <property type="term" value="F:ATPase-coupled transmembrane transporter activity"/>
    <property type="evidence" value="ECO:0007669"/>
    <property type="project" value="TreeGrafter"/>
</dbReference>
<sequence>MVWRSFGTQRQDISFTVNPGEVVALMAPSGSGKSSCIAMLEHFYEPTSGGPKPRIAISRALARDPVVHLLDEATSALDSESERLASKCFT</sequence>
<dbReference type="GO" id="GO:0005524">
    <property type="term" value="F:ATP binding"/>
    <property type="evidence" value="ECO:0007669"/>
    <property type="project" value="InterPro"/>
</dbReference>
<feature type="domain" description="ABC transporter" evidence="1">
    <location>
        <begin position="11"/>
        <end position="49"/>
    </location>
</feature>
<dbReference type="SUPFAM" id="SSF52540">
    <property type="entry name" value="P-loop containing nucleoside triphosphate hydrolases"/>
    <property type="match status" value="1"/>
</dbReference>
<dbReference type="InterPro" id="IPR003439">
    <property type="entry name" value="ABC_transporter-like_ATP-bd"/>
</dbReference>
<proteinExistence type="predicted"/>
<accession>A0A915AJ03</accession>
<dbReference type="Pfam" id="PF00005">
    <property type="entry name" value="ABC_tran"/>
    <property type="match status" value="1"/>
</dbReference>
<dbReference type="PANTHER" id="PTHR24221">
    <property type="entry name" value="ATP-BINDING CASSETTE SUB-FAMILY B"/>
    <property type="match status" value="1"/>
</dbReference>